<evidence type="ECO:0000313" key="2">
    <source>
        <dbReference type="Proteomes" id="UP000199202"/>
    </source>
</evidence>
<dbReference type="AlphaFoldDB" id="A0A1G8LZ71"/>
<organism evidence="1 2">
    <name type="scientific">Nonomuraea jiangxiensis</name>
    <dbReference type="NCBI Taxonomy" id="633440"/>
    <lineage>
        <taxon>Bacteria</taxon>
        <taxon>Bacillati</taxon>
        <taxon>Actinomycetota</taxon>
        <taxon>Actinomycetes</taxon>
        <taxon>Streptosporangiales</taxon>
        <taxon>Streptosporangiaceae</taxon>
        <taxon>Nonomuraea</taxon>
    </lineage>
</organism>
<dbReference type="Proteomes" id="UP000199202">
    <property type="component" value="Unassembled WGS sequence"/>
</dbReference>
<reference evidence="1 2" key="1">
    <citation type="submission" date="2016-10" db="EMBL/GenBank/DDBJ databases">
        <authorList>
            <person name="de Groot N.N."/>
        </authorList>
    </citation>
    <scope>NUCLEOTIDE SEQUENCE [LARGE SCALE GENOMIC DNA]</scope>
    <source>
        <strain evidence="1 2">CGMCC 4.6533</strain>
    </source>
</reference>
<dbReference type="InterPro" id="IPR021074">
    <property type="entry name" value="Formate_DH_dsu"/>
</dbReference>
<proteinExistence type="predicted"/>
<evidence type="ECO:0000313" key="1">
    <source>
        <dbReference type="EMBL" id="SDI60989.1"/>
    </source>
</evidence>
<name>A0A1G8LZ71_9ACTN</name>
<dbReference type="RefSeq" id="WP_218135779.1">
    <property type="nucleotide sequence ID" value="NZ_FNDJ01000006.1"/>
</dbReference>
<dbReference type="EMBL" id="FNDJ01000006">
    <property type="protein sequence ID" value="SDI60989.1"/>
    <property type="molecule type" value="Genomic_DNA"/>
</dbReference>
<keyword evidence="2" id="KW-1185">Reference proteome</keyword>
<accession>A0A1G8LZ71</accession>
<dbReference type="STRING" id="633440.SAMN05421869_106251"/>
<protein>
    <submittedName>
        <fullName evidence="1">Formate dehydrogenase subunit delta</fullName>
    </submittedName>
</protein>
<sequence>MTATHTPPHIRMSNEIAVQFRNRDPAWAAEQIAAHIHSFWDPRMRARLLADVTADDDRLDPLIVAAAALLPPARANG</sequence>
<gene>
    <name evidence="1" type="ORF">SAMN05421869_106251</name>
</gene>
<dbReference type="Pfam" id="PF11390">
    <property type="entry name" value="FdsD"/>
    <property type="match status" value="1"/>
</dbReference>